<dbReference type="EMBL" id="JACIEW010000001">
    <property type="protein sequence ID" value="MBB4051015.1"/>
    <property type="molecule type" value="Genomic_DNA"/>
</dbReference>
<dbReference type="RefSeq" id="WP_246349370.1">
    <property type="nucleotide sequence ID" value="NZ_JACIEW010000001.1"/>
</dbReference>
<feature type="transmembrane region" description="Helical" evidence="3">
    <location>
        <begin position="6"/>
        <end position="26"/>
    </location>
</feature>
<dbReference type="Proteomes" id="UP000547011">
    <property type="component" value="Unassembled WGS sequence"/>
</dbReference>
<comment type="similarity">
    <text evidence="2">Belongs to the AB hydrolase superfamily. FUS2 hydrolase family.</text>
</comment>
<dbReference type="InterPro" id="IPR050261">
    <property type="entry name" value="FrsA_esterase"/>
</dbReference>
<dbReference type="PRINTS" id="PR00111">
    <property type="entry name" value="ABHYDROLASE"/>
</dbReference>
<evidence type="ECO:0000259" key="4">
    <source>
        <dbReference type="Pfam" id="PF00561"/>
    </source>
</evidence>
<dbReference type="Gene3D" id="3.40.50.1820">
    <property type="entry name" value="alpha/beta hydrolase"/>
    <property type="match status" value="1"/>
</dbReference>
<evidence type="ECO:0000256" key="2">
    <source>
        <dbReference type="ARBA" id="ARBA00038115"/>
    </source>
</evidence>
<dbReference type="SUPFAM" id="SSF53474">
    <property type="entry name" value="alpha/beta-Hydrolases"/>
    <property type="match status" value="1"/>
</dbReference>
<feature type="transmembrane region" description="Helical" evidence="3">
    <location>
        <begin position="399"/>
        <end position="423"/>
    </location>
</feature>
<feature type="transmembrane region" description="Helical" evidence="3">
    <location>
        <begin position="329"/>
        <end position="348"/>
    </location>
</feature>
<feature type="transmembrane region" description="Helical" evidence="3">
    <location>
        <begin position="482"/>
        <end position="503"/>
    </location>
</feature>
<feature type="transmembrane region" description="Helical" evidence="3">
    <location>
        <begin position="515"/>
        <end position="536"/>
    </location>
</feature>
<name>A0A7W6IJX6_9HYPH</name>
<evidence type="ECO:0000313" key="5">
    <source>
        <dbReference type="EMBL" id="MBB4051015.1"/>
    </source>
</evidence>
<keyword evidence="3" id="KW-0812">Transmembrane</keyword>
<feature type="domain" description="AB hydrolase-1" evidence="4">
    <location>
        <begin position="64"/>
        <end position="181"/>
    </location>
</feature>
<dbReference type="AlphaFoldDB" id="A0A7W6IJX6"/>
<evidence type="ECO:0000313" key="6">
    <source>
        <dbReference type="Proteomes" id="UP000547011"/>
    </source>
</evidence>
<feature type="transmembrane region" description="Helical" evidence="3">
    <location>
        <begin position="444"/>
        <end position="462"/>
    </location>
</feature>
<dbReference type="PANTHER" id="PTHR22946">
    <property type="entry name" value="DIENELACTONE HYDROLASE DOMAIN-CONTAINING PROTEIN-RELATED"/>
    <property type="match status" value="1"/>
</dbReference>
<dbReference type="InterPro" id="IPR000073">
    <property type="entry name" value="AB_hydrolase_1"/>
</dbReference>
<dbReference type="Pfam" id="PF00561">
    <property type="entry name" value="Abhydrolase_1"/>
    <property type="match status" value="1"/>
</dbReference>
<keyword evidence="3" id="KW-1133">Transmembrane helix</keyword>
<dbReference type="PANTHER" id="PTHR22946:SF9">
    <property type="entry name" value="POLYKETIDE TRANSFERASE AF380"/>
    <property type="match status" value="1"/>
</dbReference>
<keyword evidence="1" id="KW-0378">Hydrolase</keyword>
<dbReference type="InterPro" id="IPR029058">
    <property type="entry name" value="AB_hydrolase_fold"/>
</dbReference>
<feature type="transmembrane region" description="Helical" evidence="3">
    <location>
        <begin position="542"/>
        <end position="559"/>
    </location>
</feature>
<dbReference type="GO" id="GO:0052689">
    <property type="term" value="F:carboxylic ester hydrolase activity"/>
    <property type="evidence" value="ECO:0007669"/>
    <property type="project" value="UniProtKB-ARBA"/>
</dbReference>
<sequence length="568" mass="61474">MLNKNLRLFHLGWVIILIGALLAHFIQTSGGISIRDIRFNGNNGQVLSGLLYVPPGVSAENKAPAILAVHGYINSRETQSGFAIEYARRGYVVLALDQSGHGYSDGPAFANGFGGPGALAYLRGLDIVDTDNIGLEGHSMGGWTVLAAAATMPDAYKSLVLEGSSTGAPFAMEGTPEWPRNLAVVFSKYDEFSQLMWNVDRAQDVADSPKLQAVFGTDQAVVPGQVYGDIAQGTARILQMPNTTHPGDHISPEAIGYSIDWFAETLDGAEPLPSSDQIWLWKEIGTLIALVGFVVLLAGTFQALLGAQAFAHLRDTPVKAAHSERGAKWWLGFAISAFVPVLTYYLFFGWGEQLLPASALLPQTITSQIAFWAVLNGLIVFLVGLVLRGEKVNARGNISGSILIALATVGIGYLFVLAADFLFKIDFRFWVVALKPLSLVQAKIALVYLVPFTLFFVLALRGLHTGLTVAGDSRLKQYLSNIGALALGFLVFLAFQYGWLLFAGHLFSIEEPLNTVIAIQFLPLMTIIAFLSTFTYRRTGSYLPGAFINALFVTWYIVAGQATQFPVS</sequence>
<feature type="transmembrane region" description="Helical" evidence="3">
    <location>
        <begin position="287"/>
        <end position="309"/>
    </location>
</feature>
<keyword evidence="6" id="KW-1185">Reference proteome</keyword>
<comment type="caution">
    <text evidence="5">The sequence shown here is derived from an EMBL/GenBank/DDBJ whole genome shotgun (WGS) entry which is preliminary data.</text>
</comment>
<organism evidence="5 6">
    <name type="scientific">Devosia subaequoris</name>
    <dbReference type="NCBI Taxonomy" id="395930"/>
    <lineage>
        <taxon>Bacteria</taxon>
        <taxon>Pseudomonadati</taxon>
        <taxon>Pseudomonadota</taxon>
        <taxon>Alphaproteobacteria</taxon>
        <taxon>Hyphomicrobiales</taxon>
        <taxon>Devosiaceae</taxon>
        <taxon>Devosia</taxon>
    </lineage>
</organism>
<protein>
    <submittedName>
        <fullName evidence="5">Pimeloyl-ACP methyl ester carboxylesterase</fullName>
    </submittedName>
</protein>
<keyword evidence="3" id="KW-0472">Membrane</keyword>
<feature type="transmembrane region" description="Helical" evidence="3">
    <location>
        <begin position="369"/>
        <end position="387"/>
    </location>
</feature>
<proteinExistence type="inferred from homology"/>
<evidence type="ECO:0000256" key="3">
    <source>
        <dbReference type="SAM" id="Phobius"/>
    </source>
</evidence>
<accession>A0A7W6IJX6</accession>
<evidence type="ECO:0000256" key="1">
    <source>
        <dbReference type="ARBA" id="ARBA00022801"/>
    </source>
</evidence>
<reference evidence="5 6" key="1">
    <citation type="submission" date="2020-08" db="EMBL/GenBank/DDBJ databases">
        <title>Genomic Encyclopedia of Type Strains, Phase IV (KMG-IV): sequencing the most valuable type-strain genomes for metagenomic binning, comparative biology and taxonomic classification.</title>
        <authorList>
            <person name="Goeker M."/>
        </authorList>
    </citation>
    <scope>NUCLEOTIDE SEQUENCE [LARGE SCALE GENOMIC DNA]</scope>
    <source>
        <strain evidence="5 6">DSM 23447</strain>
    </source>
</reference>
<gene>
    <name evidence="5" type="ORF">GGR20_000633</name>
</gene>